<evidence type="ECO:0000256" key="7">
    <source>
        <dbReference type="HAMAP-Rule" id="MF_00209"/>
    </source>
</evidence>
<keyword evidence="2 7" id="KW-0963">Cytoplasm</keyword>
<dbReference type="Proteomes" id="UP000476055">
    <property type="component" value="Unassembled WGS sequence"/>
</dbReference>
<evidence type="ECO:0000256" key="4">
    <source>
        <dbReference type="ARBA" id="ARBA00022801"/>
    </source>
</evidence>
<feature type="binding site" evidence="7">
    <location>
        <position position="61"/>
    </location>
    <ligand>
        <name>substrate</name>
    </ligand>
</feature>
<dbReference type="AlphaFoldDB" id="A0A6L5YJL5"/>
<comment type="caution">
    <text evidence="8">The sequence shown here is derived from an EMBL/GenBank/DDBJ whole genome shotgun (WGS) entry which is preliminary data.</text>
</comment>
<gene>
    <name evidence="7" type="primary">ppa</name>
    <name evidence="8" type="ORF">FYJ59_06180</name>
</gene>
<dbReference type="HAMAP" id="MF_00209">
    <property type="entry name" value="Inorganic_PPase"/>
    <property type="match status" value="1"/>
</dbReference>
<comment type="subunit">
    <text evidence="7">Homohexamer.</text>
</comment>
<dbReference type="GO" id="GO:0004427">
    <property type="term" value="F:inorganic diphosphate phosphatase activity"/>
    <property type="evidence" value="ECO:0007669"/>
    <property type="project" value="UniProtKB-UniRule"/>
</dbReference>
<dbReference type="GO" id="GO:0006796">
    <property type="term" value="P:phosphate-containing compound metabolic process"/>
    <property type="evidence" value="ECO:0007669"/>
    <property type="project" value="InterPro"/>
</dbReference>
<sequence length="183" mass="20891">MKEVNGSIWHTMSTQRVTPTDFVCVIEISKGSKNKYELDKETGLLILDRILHTSTHYPANYGFIPRTYGDDGDPLDVLLLCSEPVQPMTLVRAYPIGVISMLDNGKNDEKIIAVPFNDPNYNCYHDISELPSHVVDEMEHFFTVYKALENKTTAVNEKGNREEAIEVIKKCLDNYIDTFIKSW</sequence>
<comment type="subcellular location">
    <subcellularLocation>
        <location evidence="7">Cytoplasm</location>
    </subcellularLocation>
</comment>
<dbReference type="EMBL" id="VUMU01000005">
    <property type="protein sequence ID" value="MST57832.1"/>
    <property type="molecule type" value="Genomic_DNA"/>
</dbReference>
<comment type="similarity">
    <text evidence="7">Belongs to the PPase family.</text>
</comment>
<feature type="binding site" evidence="7">
    <location>
        <position position="76"/>
    </location>
    <ligand>
        <name>Mg(2+)</name>
        <dbReference type="ChEBI" id="CHEBI:18420"/>
        <label>2</label>
    </ligand>
</feature>
<evidence type="ECO:0000256" key="6">
    <source>
        <dbReference type="ARBA" id="ARBA00047820"/>
    </source>
</evidence>
<dbReference type="Gene3D" id="3.90.80.10">
    <property type="entry name" value="Inorganic pyrophosphatase"/>
    <property type="match status" value="1"/>
</dbReference>
<dbReference type="GO" id="GO:0000287">
    <property type="term" value="F:magnesium ion binding"/>
    <property type="evidence" value="ECO:0007669"/>
    <property type="project" value="UniProtKB-UniRule"/>
</dbReference>
<evidence type="ECO:0000256" key="5">
    <source>
        <dbReference type="ARBA" id="ARBA00022842"/>
    </source>
</evidence>
<evidence type="ECO:0000256" key="2">
    <source>
        <dbReference type="ARBA" id="ARBA00022490"/>
    </source>
</evidence>
<protein>
    <recommendedName>
        <fullName evidence="7">Inorganic pyrophosphatase</fullName>
        <ecNumber evidence="7">3.6.1.1</ecNumber>
    </recommendedName>
    <alternativeName>
        <fullName evidence="7">Pyrophosphate phospho-hydrolase</fullName>
        <shortName evidence="7">PPase</shortName>
    </alternativeName>
</protein>
<feature type="binding site" evidence="7">
    <location>
        <position position="49"/>
    </location>
    <ligand>
        <name>substrate</name>
    </ligand>
</feature>
<evidence type="ECO:0000313" key="8">
    <source>
        <dbReference type="EMBL" id="MST57832.1"/>
    </source>
</evidence>
<dbReference type="InterPro" id="IPR008162">
    <property type="entry name" value="Pyrophosphatase"/>
</dbReference>
<comment type="function">
    <text evidence="7">Catalyzes the hydrolysis of inorganic pyrophosphate (PPi) forming two phosphate ions.</text>
</comment>
<dbReference type="Pfam" id="PF00719">
    <property type="entry name" value="Pyrophosphatase"/>
    <property type="match status" value="1"/>
</dbReference>
<feature type="binding site" evidence="7">
    <location>
        <position position="108"/>
    </location>
    <ligand>
        <name>Mg(2+)</name>
        <dbReference type="ChEBI" id="CHEBI:18420"/>
        <label>1</label>
    </ligand>
</feature>
<dbReference type="PANTHER" id="PTHR10286">
    <property type="entry name" value="INORGANIC PYROPHOSPHATASE"/>
    <property type="match status" value="1"/>
</dbReference>
<keyword evidence="3 7" id="KW-0479">Metal-binding</keyword>
<organism evidence="8 9">
    <name type="scientific">Waltera intestinalis</name>
    <dbReference type="NCBI Taxonomy" id="2606635"/>
    <lineage>
        <taxon>Bacteria</taxon>
        <taxon>Bacillati</taxon>
        <taxon>Bacillota</taxon>
        <taxon>Clostridia</taxon>
        <taxon>Lachnospirales</taxon>
        <taxon>Lachnospiraceae</taxon>
        <taxon>Waltera</taxon>
    </lineage>
</organism>
<dbReference type="SUPFAM" id="SSF50324">
    <property type="entry name" value="Inorganic pyrophosphatase"/>
    <property type="match status" value="1"/>
</dbReference>
<keyword evidence="5 7" id="KW-0460">Magnesium</keyword>
<accession>A0A6L5YJL5</accession>
<keyword evidence="4 7" id="KW-0378">Hydrolase</keyword>
<feature type="binding site" evidence="7">
    <location>
        <position position="71"/>
    </location>
    <ligand>
        <name>Mg(2+)</name>
        <dbReference type="ChEBI" id="CHEBI:18420"/>
        <label>1</label>
    </ligand>
</feature>
<dbReference type="RefSeq" id="WP_022155101.1">
    <property type="nucleotide sequence ID" value="NZ_DAWCKG010000044.1"/>
</dbReference>
<dbReference type="FunFam" id="3.90.80.10:FF:000003">
    <property type="entry name" value="Inorganic pyrophosphatase"/>
    <property type="match status" value="1"/>
</dbReference>
<reference evidence="8 9" key="1">
    <citation type="submission" date="2019-08" db="EMBL/GenBank/DDBJ databases">
        <title>In-depth cultivation of the pig gut microbiome towards novel bacterial diversity and tailored functional studies.</title>
        <authorList>
            <person name="Wylensek D."/>
            <person name="Hitch T.C.A."/>
            <person name="Clavel T."/>
        </authorList>
    </citation>
    <scope>NUCLEOTIDE SEQUENCE [LARGE SCALE GENOMIC DNA]</scope>
    <source>
        <strain evidence="8 9">WCA3-601-WT-6H</strain>
    </source>
</reference>
<keyword evidence="9" id="KW-1185">Reference proteome</keyword>
<proteinExistence type="inferred from homology"/>
<dbReference type="CDD" id="cd00412">
    <property type="entry name" value="pyrophosphatase"/>
    <property type="match status" value="1"/>
</dbReference>
<feature type="binding site" evidence="7">
    <location>
        <position position="76"/>
    </location>
    <ligand>
        <name>Mg(2+)</name>
        <dbReference type="ChEBI" id="CHEBI:18420"/>
        <label>1</label>
    </ligand>
</feature>
<evidence type="ECO:0000313" key="9">
    <source>
        <dbReference type="Proteomes" id="UP000476055"/>
    </source>
</evidence>
<feature type="binding site" evidence="7">
    <location>
        <position position="35"/>
    </location>
    <ligand>
        <name>substrate</name>
    </ligand>
</feature>
<feature type="binding site" evidence="7">
    <location>
        <position position="145"/>
    </location>
    <ligand>
        <name>substrate</name>
    </ligand>
</feature>
<dbReference type="EC" id="3.6.1.1" evidence="7"/>
<evidence type="ECO:0000256" key="1">
    <source>
        <dbReference type="ARBA" id="ARBA00001946"/>
    </source>
</evidence>
<dbReference type="InterPro" id="IPR036649">
    <property type="entry name" value="Pyrophosphatase_sf"/>
</dbReference>
<comment type="catalytic activity">
    <reaction evidence="6 7">
        <text>diphosphate + H2O = 2 phosphate + H(+)</text>
        <dbReference type="Rhea" id="RHEA:24576"/>
        <dbReference type="ChEBI" id="CHEBI:15377"/>
        <dbReference type="ChEBI" id="CHEBI:15378"/>
        <dbReference type="ChEBI" id="CHEBI:33019"/>
        <dbReference type="ChEBI" id="CHEBI:43474"/>
        <dbReference type="EC" id="3.6.1.1"/>
    </reaction>
</comment>
<comment type="cofactor">
    <cofactor evidence="1 7">
        <name>Mg(2+)</name>
        <dbReference type="ChEBI" id="CHEBI:18420"/>
    </cofactor>
</comment>
<evidence type="ECO:0000256" key="3">
    <source>
        <dbReference type="ARBA" id="ARBA00022723"/>
    </source>
</evidence>
<name>A0A6L5YJL5_9FIRM</name>
<dbReference type="GO" id="GO:0005737">
    <property type="term" value="C:cytoplasm"/>
    <property type="evidence" value="ECO:0007669"/>
    <property type="project" value="UniProtKB-SubCell"/>
</dbReference>
<dbReference type="PROSITE" id="PS00387">
    <property type="entry name" value="PPASE"/>
    <property type="match status" value="1"/>
</dbReference>